<dbReference type="InterPro" id="IPR002429">
    <property type="entry name" value="CcO_II-like_C"/>
</dbReference>
<dbReference type="PANTHER" id="PTHR22888">
    <property type="entry name" value="CYTOCHROME C OXIDASE, SUBUNIT II"/>
    <property type="match status" value="1"/>
</dbReference>
<dbReference type="RefSeq" id="WP_082102186.1">
    <property type="nucleotide sequence ID" value="NZ_FOMB01000037.1"/>
</dbReference>
<keyword evidence="18" id="KW-0732">Signal</keyword>
<dbReference type="GO" id="GO:0004129">
    <property type="term" value="F:cytochrome-c oxidase activity"/>
    <property type="evidence" value="ECO:0007669"/>
    <property type="project" value="UniProtKB-EC"/>
</dbReference>
<evidence type="ECO:0000256" key="12">
    <source>
        <dbReference type="ARBA" id="ARBA00023136"/>
    </source>
</evidence>
<keyword evidence="9 17" id="KW-1133">Transmembrane helix</keyword>
<feature type="domain" description="Cytochrome c" evidence="20">
    <location>
        <begin position="237"/>
        <end position="329"/>
    </location>
</feature>
<dbReference type="Pfam" id="PF00034">
    <property type="entry name" value="Cytochrom_C"/>
    <property type="match status" value="1"/>
</dbReference>
<dbReference type="NCBIfam" id="TIGR02866">
    <property type="entry name" value="CoxB"/>
    <property type="match status" value="1"/>
</dbReference>
<keyword evidence="8" id="KW-0249">Electron transport</keyword>
<evidence type="ECO:0000256" key="13">
    <source>
        <dbReference type="ARBA" id="ARBA00024688"/>
    </source>
</evidence>
<dbReference type="GO" id="GO:0016491">
    <property type="term" value="F:oxidoreductase activity"/>
    <property type="evidence" value="ECO:0007669"/>
    <property type="project" value="InterPro"/>
</dbReference>
<dbReference type="Pfam" id="PF00116">
    <property type="entry name" value="COX2"/>
    <property type="match status" value="1"/>
</dbReference>
<dbReference type="Gene3D" id="2.60.40.420">
    <property type="entry name" value="Cupredoxins - blue copper proteins"/>
    <property type="match status" value="1"/>
</dbReference>
<dbReference type="GO" id="GO:0005507">
    <property type="term" value="F:copper ion binding"/>
    <property type="evidence" value="ECO:0007669"/>
    <property type="project" value="InterPro"/>
</dbReference>
<evidence type="ECO:0000256" key="8">
    <source>
        <dbReference type="ARBA" id="ARBA00022982"/>
    </source>
</evidence>
<evidence type="ECO:0000256" key="4">
    <source>
        <dbReference type="ARBA" id="ARBA00022617"/>
    </source>
</evidence>
<organism evidence="21 22">
    <name type="scientific">Devosia psychrophila</name>
    <dbReference type="NCBI Taxonomy" id="728005"/>
    <lineage>
        <taxon>Bacteria</taxon>
        <taxon>Pseudomonadati</taxon>
        <taxon>Pseudomonadota</taxon>
        <taxon>Alphaproteobacteria</taxon>
        <taxon>Hyphomicrobiales</taxon>
        <taxon>Devosiaceae</taxon>
        <taxon>Devosia</taxon>
    </lineage>
</organism>
<dbReference type="PROSITE" id="PS51257">
    <property type="entry name" value="PROKAR_LIPOPROTEIN"/>
    <property type="match status" value="1"/>
</dbReference>
<comment type="catalytic activity">
    <reaction evidence="15">
        <text>4 Fe(II)-[cytochrome c] + O2 + 8 H(+)(in) = 4 Fe(III)-[cytochrome c] + 2 H2O + 4 H(+)(out)</text>
        <dbReference type="Rhea" id="RHEA:11436"/>
        <dbReference type="Rhea" id="RHEA-COMP:10350"/>
        <dbReference type="Rhea" id="RHEA-COMP:14399"/>
        <dbReference type="ChEBI" id="CHEBI:15377"/>
        <dbReference type="ChEBI" id="CHEBI:15378"/>
        <dbReference type="ChEBI" id="CHEBI:15379"/>
        <dbReference type="ChEBI" id="CHEBI:29033"/>
        <dbReference type="ChEBI" id="CHEBI:29034"/>
        <dbReference type="EC" id="7.1.1.9"/>
    </reaction>
</comment>
<dbReference type="InterPro" id="IPR034236">
    <property type="entry name" value="CuRO_CcO_Caa3_II"/>
</dbReference>
<dbReference type="OrthoDB" id="9781261at2"/>
<evidence type="ECO:0000256" key="11">
    <source>
        <dbReference type="ARBA" id="ARBA00023008"/>
    </source>
</evidence>
<feature type="chain" id="PRO_5010343961" description="Cytochrome aa3 subunit 2" evidence="18">
    <location>
        <begin position="27"/>
        <end position="329"/>
    </location>
</feature>
<dbReference type="AlphaFoldDB" id="A0A1I1R592"/>
<dbReference type="PROSITE" id="PS51007">
    <property type="entry name" value="CYTC"/>
    <property type="match status" value="1"/>
</dbReference>
<feature type="signal peptide" evidence="18">
    <location>
        <begin position="1"/>
        <end position="26"/>
    </location>
</feature>
<evidence type="ECO:0000256" key="9">
    <source>
        <dbReference type="ARBA" id="ARBA00022989"/>
    </source>
</evidence>
<dbReference type="EMBL" id="FOMB01000037">
    <property type="protein sequence ID" value="SFD29564.1"/>
    <property type="molecule type" value="Genomic_DNA"/>
</dbReference>
<comment type="function">
    <text evidence="13">Subunits I and II form the functional core of the enzyme complex. Electrons originating in cytochrome c are transferred via heme a and Cu(A) to the binuclear center formed by heme a3 and Cu(B).</text>
</comment>
<proteinExistence type="inferred from homology"/>
<dbReference type="SUPFAM" id="SSF49503">
    <property type="entry name" value="Cupredoxins"/>
    <property type="match status" value="1"/>
</dbReference>
<dbReference type="InterPro" id="IPR036909">
    <property type="entry name" value="Cyt_c-like_dom_sf"/>
</dbReference>
<evidence type="ECO:0000256" key="6">
    <source>
        <dbReference type="ARBA" id="ARBA00022692"/>
    </source>
</evidence>
<keyword evidence="4 16" id="KW-0349">Heme</keyword>
<feature type="domain" description="Cytochrome oxidase subunit II copper A binding" evidence="19">
    <location>
        <begin position="118"/>
        <end position="233"/>
    </location>
</feature>
<dbReference type="InterPro" id="IPR014222">
    <property type="entry name" value="Cyt_c_oxidase_su2"/>
</dbReference>
<keyword evidence="3" id="KW-0813">Transport</keyword>
<comment type="subcellular location">
    <subcellularLocation>
        <location evidence="1">Membrane</location>
        <topology evidence="1">Multi-pass membrane protein</topology>
    </subcellularLocation>
</comment>
<dbReference type="InterPro" id="IPR008972">
    <property type="entry name" value="Cupredoxin"/>
</dbReference>
<name>A0A1I1R592_9HYPH</name>
<keyword evidence="10 16" id="KW-0408">Iron</keyword>
<evidence type="ECO:0000256" key="18">
    <source>
        <dbReference type="SAM" id="SignalP"/>
    </source>
</evidence>
<accession>A0A1I1R592</accession>
<dbReference type="PROSITE" id="PS50857">
    <property type="entry name" value="COX2_CUA"/>
    <property type="match status" value="1"/>
</dbReference>
<keyword evidence="6 17" id="KW-0812">Transmembrane</keyword>
<dbReference type="CDD" id="cd04213">
    <property type="entry name" value="CuRO_CcO_Caa3_II"/>
    <property type="match status" value="1"/>
</dbReference>
<sequence length="329" mass="35109">MRRARLNIAGRSARLASATLPAIVLAACSPEQSALHPAGVDATELANLFWFMTIGGAVVWCVIMGAAIYAVVGKRRPRSERFADRFVFFGGVAFPTIGLAALLVFGLALLPDWRGTDAPDLRVSVVAEQFWWRLAYEGEDGVRIATANEVHLPVGATVEFALTSTDVIHSFWIPALGGKMDAIPGRTNLLRLTPTKQGIYRGVCAEFCGTSHALMAFPVMVHEAADFATWLAAQRQPATASGADAFVAAGCGACHVVRGVSEAGSVGPDLTHFASRRSIGAGTLELTRANLDDWLIAPTHIKPGVRMPSFATLPDAERTAIVDFLLELK</sequence>
<evidence type="ECO:0000259" key="19">
    <source>
        <dbReference type="PROSITE" id="PS50857"/>
    </source>
</evidence>
<dbReference type="InterPro" id="IPR045187">
    <property type="entry name" value="CcO_II"/>
</dbReference>
<evidence type="ECO:0000256" key="7">
    <source>
        <dbReference type="ARBA" id="ARBA00022723"/>
    </source>
</evidence>
<keyword evidence="12 17" id="KW-0472">Membrane</keyword>
<gene>
    <name evidence="21" type="ORF">SAMN04488059_13721</name>
</gene>
<evidence type="ECO:0000259" key="20">
    <source>
        <dbReference type="PROSITE" id="PS51007"/>
    </source>
</evidence>
<comment type="similarity">
    <text evidence="2">Belongs to the cytochrome c oxidase subunit 2 family.</text>
</comment>
<feature type="transmembrane region" description="Helical" evidence="17">
    <location>
        <begin position="49"/>
        <end position="73"/>
    </location>
</feature>
<evidence type="ECO:0000313" key="22">
    <source>
        <dbReference type="Proteomes" id="UP000182258"/>
    </source>
</evidence>
<evidence type="ECO:0000313" key="21">
    <source>
        <dbReference type="EMBL" id="SFD29564.1"/>
    </source>
</evidence>
<dbReference type="InterPro" id="IPR001505">
    <property type="entry name" value="Copper_CuA"/>
</dbReference>
<dbReference type="STRING" id="728005.SAMN04488059_13721"/>
<dbReference type="SUPFAM" id="SSF46626">
    <property type="entry name" value="Cytochrome c"/>
    <property type="match status" value="1"/>
</dbReference>
<dbReference type="Proteomes" id="UP000182258">
    <property type="component" value="Unassembled WGS sequence"/>
</dbReference>
<keyword evidence="7 16" id="KW-0479">Metal-binding</keyword>
<evidence type="ECO:0000256" key="16">
    <source>
        <dbReference type="PROSITE-ProRule" id="PRU00433"/>
    </source>
</evidence>
<evidence type="ECO:0000256" key="14">
    <source>
        <dbReference type="ARBA" id="ARBA00031399"/>
    </source>
</evidence>
<evidence type="ECO:0000256" key="15">
    <source>
        <dbReference type="ARBA" id="ARBA00047816"/>
    </source>
</evidence>
<keyword evidence="11" id="KW-0186">Copper</keyword>
<keyword evidence="5" id="KW-0679">Respiratory chain</keyword>
<evidence type="ECO:0000256" key="10">
    <source>
        <dbReference type="ARBA" id="ARBA00023004"/>
    </source>
</evidence>
<dbReference type="GO" id="GO:0020037">
    <property type="term" value="F:heme binding"/>
    <property type="evidence" value="ECO:0007669"/>
    <property type="project" value="InterPro"/>
</dbReference>
<evidence type="ECO:0000256" key="3">
    <source>
        <dbReference type="ARBA" id="ARBA00022448"/>
    </source>
</evidence>
<dbReference type="InterPro" id="IPR009056">
    <property type="entry name" value="Cyt_c-like_dom"/>
</dbReference>
<dbReference type="GO" id="GO:0016020">
    <property type="term" value="C:membrane"/>
    <property type="evidence" value="ECO:0007669"/>
    <property type="project" value="UniProtKB-SubCell"/>
</dbReference>
<evidence type="ECO:0000256" key="17">
    <source>
        <dbReference type="SAM" id="Phobius"/>
    </source>
</evidence>
<feature type="transmembrane region" description="Helical" evidence="17">
    <location>
        <begin position="85"/>
        <end position="110"/>
    </location>
</feature>
<protein>
    <recommendedName>
        <fullName evidence="14">Cytochrome aa3 subunit 2</fullName>
    </recommendedName>
</protein>
<dbReference type="PANTHER" id="PTHR22888:SF9">
    <property type="entry name" value="CYTOCHROME C OXIDASE SUBUNIT 2"/>
    <property type="match status" value="1"/>
</dbReference>
<evidence type="ECO:0000256" key="1">
    <source>
        <dbReference type="ARBA" id="ARBA00004141"/>
    </source>
</evidence>
<dbReference type="PROSITE" id="PS00078">
    <property type="entry name" value="COX2"/>
    <property type="match status" value="1"/>
</dbReference>
<evidence type="ECO:0000256" key="2">
    <source>
        <dbReference type="ARBA" id="ARBA00007866"/>
    </source>
</evidence>
<reference evidence="21 22" key="1">
    <citation type="submission" date="2016-10" db="EMBL/GenBank/DDBJ databases">
        <authorList>
            <person name="de Groot N.N."/>
        </authorList>
    </citation>
    <scope>NUCLEOTIDE SEQUENCE [LARGE SCALE GENOMIC DNA]</scope>
    <source>
        <strain evidence="21 22">CGMCC 1.10210</strain>
    </source>
</reference>
<evidence type="ECO:0000256" key="5">
    <source>
        <dbReference type="ARBA" id="ARBA00022660"/>
    </source>
</evidence>
<dbReference type="GO" id="GO:0042773">
    <property type="term" value="P:ATP synthesis coupled electron transport"/>
    <property type="evidence" value="ECO:0007669"/>
    <property type="project" value="TreeGrafter"/>
</dbReference>